<gene>
    <name evidence="2" type="ORF">LTR16_000187</name>
</gene>
<keyword evidence="3" id="KW-1185">Reference proteome</keyword>
<evidence type="ECO:0000313" key="2">
    <source>
        <dbReference type="EMBL" id="KAK5202161.1"/>
    </source>
</evidence>
<proteinExistence type="predicted"/>
<dbReference type="Pfam" id="PF12345">
    <property type="entry name" value="DUF3641"/>
    <property type="match status" value="1"/>
</dbReference>
<dbReference type="InterPro" id="IPR058240">
    <property type="entry name" value="rSAM_sf"/>
</dbReference>
<comment type="caution">
    <text evidence="2">The sequence shown here is derived from an EMBL/GenBank/DDBJ whole genome shotgun (WGS) entry which is preliminary data.</text>
</comment>
<feature type="domain" description="Arsenosugar biosynthesis radical SAM protein ArsS-like C-terminal" evidence="1">
    <location>
        <begin position="1"/>
        <end position="106"/>
    </location>
</feature>
<protein>
    <recommendedName>
        <fullName evidence="1">Arsenosugar biosynthesis radical SAM protein ArsS-like C-terminal domain-containing protein</fullName>
    </recommendedName>
</protein>
<name>A0ABR0LSG9_9PEZI</name>
<dbReference type="InterPro" id="IPR026351">
    <property type="entry name" value="rSAM_ArsS-like"/>
</dbReference>
<dbReference type="EMBL" id="JAVRRA010016415">
    <property type="protein sequence ID" value="KAK5202161.1"/>
    <property type="molecule type" value="Genomic_DNA"/>
</dbReference>
<dbReference type="InterPro" id="IPR024521">
    <property type="entry name" value="ArsS-like_C"/>
</dbReference>
<dbReference type="Proteomes" id="UP001357485">
    <property type="component" value="Unassembled WGS sequence"/>
</dbReference>
<accession>A0ABR0LSG9</accession>
<dbReference type="PANTHER" id="PTHR43728:SF1">
    <property type="entry name" value="FE-S OXIDOREDUCTASE"/>
    <property type="match status" value="1"/>
</dbReference>
<evidence type="ECO:0000259" key="1">
    <source>
        <dbReference type="Pfam" id="PF12345"/>
    </source>
</evidence>
<organism evidence="2 3">
    <name type="scientific">Cryomyces antarcticus</name>
    <dbReference type="NCBI Taxonomy" id="329879"/>
    <lineage>
        <taxon>Eukaryota</taxon>
        <taxon>Fungi</taxon>
        <taxon>Dikarya</taxon>
        <taxon>Ascomycota</taxon>
        <taxon>Pezizomycotina</taxon>
        <taxon>Dothideomycetes</taxon>
        <taxon>Dothideomycetes incertae sedis</taxon>
        <taxon>Cryomyces</taxon>
    </lineage>
</organism>
<dbReference type="SUPFAM" id="SSF102114">
    <property type="entry name" value="Radical SAM enzymes"/>
    <property type="match status" value="1"/>
</dbReference>
<sequence>MPIKRFADSLIMSQGYVSYMQLLANAFNGGTVKGLMCKDTVNVAWDGKLYDCDFNAAIGIGSCGLTGEELDIWSIDNVTALEGARVRTGKHCYGCTAGAGSSCGGALV</sequence>
<evidence type="ECO:0000313" key="3">
    <source>
        <dbReference type="Proteomes" id="UP001357485"/>
    </source>
</evidence>
<dbReference type="PANTHER" id="PTHR43728">
    <property type="entry name" value="SLR0304 PROTEIN"/>
    <property type="match status" value="1"/>
</dbReference>
<reference evidence="2 3" key="1">
    <citation type="submission" date="2023-08" db="EMBL/GenBank/DDBJ databases">
        <title>Black Yeasts Isolated from many extreme environments.</title>
        <authorList>
            <person name="Coleine C."/>
            <person name="Stajich J.E."/>
            <person name="Selbmann L."/>
        </authorList>
    </citation>
    <scope>NUCLEOTIDE SEQUENCE [LARGE SCALE GENOMIC DNA]</scope>
    <source>
        <strain evidence="2 3">CCFEE 536</strain>
    </source>
</reference>